<name>A0A0G4GZF3_9ALVE</name>
<comment type="pathway">
    <text evidence="3 10">Protein modification; protein glycosylation.</text>
</comment>
<evidence type="ECO:0000256" key="8">
    <source>
        <dbReference type="ARBA" id="ARBA00022989"/>
    </source>
</evidence>
<evidence type="ECO:0000256" key="3">
    <source>
        <dbReference type="ARBA" id="ARBA00004922"/>
    </source>
</evidence>
<protein>
    <recommendedName>
        <fullName evidence="10">Dolichyl-diphosphooligosaccharide--protein glycosyltransferase subunit 1</fullName>
    </recommendedName>
</protein>
<sequence>MLSVSSIRGALCALLFFGSFIPAKSTFENTNVERIYETIDAVMKVTISVNAKNVGGSPASSYEVLIPPDMEKKLGHLTADSALGKVPLKIQKAPSASANGQSYFIQLPDPVSAGASVNLEIKMYLGRLFTPMPKTVPHFPLNQAQMQKVQFEDSLFFYSPYPTKAQESSLLLPSDSQVERRVPKGESVESEGRVDWGPFTSAKALQRGMPEASKLAVHFGFTRPLSYFKQVTRQIEISHWGAVNFHETYELHNEAAGPAEEFNRVKVGGIRNQVMMRGDIPTHIVFKLESELPRAANNINYFDRIGNISTSRAWRSGSSTKLTLEPRFPVLGGWNADWQLQYSVPTRLALFLSGADSAVHVMNATLGAPVGRLFAENVTTKVVLPAGASDVQIALPREVDEVWHDRMWGWFDVHQSRPVIAWSAKTLYTPLGEELSFQVTYRYSGLAHLQKPLTICFYFLVLFVMYILLSRLDLRILSTSEAAGQAAEDSENAAVSALVDTCEDALHLRDDLFQAADSYGRRPVKRQWDRALKSFRKQSETVKREVGETVASVRDTETGQKILQAVEGLIEASRKAGEARVEVKEKGKGESTAQTENAVSVAEERLLRLVQRAASAAGNGKEE</sequence>
<evidence type="ECO:0000256" key="7">
    <source>
        <dbReference type="ARBA" id="ARBA00022824"/>
    </source>
</evidence>
<keyword evidence="9" id="KW-0472">Membrane</keyword>
<evidence type="ECO:0000256" key="10">
    <source>
        <dbReference type="RuleBase" id="RU361143"/>
    </source>
</evidence>
<comment type="similarity">
    <text evidence="4 10">Belongs to the OST1 family.</text>
</comment>
<dbReference type="Pfam" id="PF04597">
    <property type="entry name" value="Ribophorin_I"/>
    <property type="match status" value="1"/>
</dbReference>
<reference evidence="11" key="1">
    <citation type="submission" date="2014-11" db="EMBL/GenBank/DDBJ databases">
        <authorList>
            <person name="Otto D Thomas"/>
            <person name="Naeem Raeece"/>
        </authorList>
    </citation>
    <scope>NUCLEOTIDE SEQUENCE</scope>
</reference>
<proteinExistence type="inferred from homology"/>
<gene>
    <name evidence="11" type="ORF">Cvel_24038</name>
</gene>
<keyword evidence="6 10" id="KW-0732">Signal</keyword>
<dbReference type="VEuPathDB" id="CryptoDB:Cvel_24038"/>
<dbReference type="PhylomeDB" id="A0A0G4GZF3"/>
<evidence type="ECO:0000256" key="1">
    <source>
        <dbReference type="ARBA" id="ARBA00002791"/>
    </source>
</evidence>
<dbReference type="GO" id="GO:0008250">
    <property type="term" value="C:oligosaccharyltransferase complex"/>
    <property type="evidence" value="ECO:0007669"/>
    <property type="project" value="UniProtKB-UniRule"/>
</dbReference>
<feature type="chain" id="PRO_5005118092" description="Dolichyl-diphosphooligosaccharide--protein glycosyltransferase subunit 1" evidence="10">
    <location>
        <begin position="27"/>
        <end position="623"/>
    </location>
</feature>
<dbReference type="UniPathway" id="UPA00378"/>
<dbReference type="PANTHER" id="PTHR21049">
    <property type="entry name" value="RIBOPHORIN I"/>
    <property type="match status" value="1"/>
</dbReference>
<comment type="subunit">
    <text evidence="10">Component of the oligosaccharyltransferase (OST) complex.</text>
</comment>
<comment type="subcellular location">
    <subcellularLocation>
        <location evidence="2 10">Endoplasmic reticulum membrane</location>
        <topology evidence="2 10">Single-pass type I membrane protein</topology>
    </subcellularLocation>
</comment>
<dbReference type="PANTHER" id="PTHR21049:SF0">
    <property type="entry name" value="DOLICHYL-DIPHOSPHOOLIGOSACCHARIDE--PROTEIN GLYCOSYLTRANSFERASE SUBUNIT 1"/>
    <property type="match status" value="1"/>
</dbReference>
<evidence type="ECO:0000256" key="2">
    <source>
        <dbReference type="ARBA" id="ARBA00004115"/>
    </source>
</evidence>
<evidence type="ECO:0000256" key="5">
    <source>
        <dbReference type="ARBA" id="ARBA00022692"/>
    </source>
</evidence>
<dbReference type="AlphaFoldDB" id="A0A0G4GZF3"/>
<accession>A0A0G4GZF3</accession>
<organism evidence="11">
    <name type="scientific">Chromera velia CCMP2878</name>
    <dbReference type="NCBI Taxonomy" id="1169474"/>
    <lineage>
        <taxon>Eukaryota</taxon>
        <taxon>Sar</taxon>
        <taxon>Alveolata</taxon>
        <taxon>Colpodellida</taxon>
        <taxon>Chromeraceae</taxon>
        <taxon>Chromera</taxon>
    </lineage>
</organism>
<keyword evidence="7 10" id="KW-0256">Endoplasmic reticulum</keyword>
<evidence type="ECO:0000256" key="6">
    <source>
        <dbReference type="ARBA" id="ARBA00022729"/>
    </source>
</evidence>
<dbReference type="EMBL" id="CDMZ01001718">
    <property type="protein sequence ID" value="CEM36625.1"/>
    <property type="molecule type" value="Genomic_DNA"/>
</dbReference>
<keyword evidence="8" id="KW-1133">Transmembrane helix</keyword>
<evidence type="ECO:0000256" key="9">
    <source>
        <dbReference type="ARBA" id="ARBA00023136"/>
    </source>
</evidence>
<dbReference type="GO" id="GO:0018279">
    <property type="term" value="P:protein N-linked glycosylation via asparagine"/>
    <property type="evidence" value="ECO:0007669"/>
    <property type="project" value="TreeGrafter"/>
</dbReference>
<dbReference type="InterPro" id="IPR007676">
    <property type="entry name" value="Ribophorin_I"/>
</dbReference>
<keyword evidence="5" id="KW-0812">Transmembrane</keyword>
<evidence type="ECO:0000313" key="11">
    <source>
        <dbReference type="EMBL" id="CEM36625.1"/>
    </source>
</evidence>
<evidence type="ECO:0000256" key="4">
    <source>
        <dbReference type="ARBA" id="ARBA00008905"/>
    </source>
</evidence>
<comment type="function">
    <text evidence="1 10">Subunit of the oligosaccharyl transferase (OST) complex that catalyzes the initial transfer of a defined glycan (Glc(3)Man(9)GlcNAc(2) in eukaryotes) from the lipid carrier dolichol-pyrophosphate to an asparagine residue within an Asn-X-Ser/Thr consensus motif in nascent polypeptide chains, the first step in protein N-glycosylation. N-glycosylation occurs cotranslationally and the complex associates with the Sec61 complex at the channel-forming translocon complex that mediates protein translocation across the endoplasmic reticulum (ER). All subunits are required for a maximal enzyme activity.</text>
</comment>
<feature type="signal peptide" evidence="10">
    <location>
        <begin position="1"/>
        <end position="26"/>
    </location>
</feature>